<evidence type="ECO:0000256" key="2">
    <source>
        <dbReference type="ARBA" id="ARBA00009347"/>
    </source>
</evidence>
<evidence type="ECO:0000256" key="7">
    <source>
        <dbReference type="ARBA" id="ARBA00066361"/>
    </source>
</evidence>
<keyword evidence="3 12" id="KW-0285">Flavoprotein</keyword>
<keyword evidence="5 12" id="KW-0560">Oxidoreductase</keyword>
<dbReference type="InterPro" id="IPR006089">
    <property type="entry name" value="Acyl-CoA_DH_CS"/>
</dbReference>
<dbReference type="Pfam" id="PF02770">
    <property type="entry name" value="Acyl-CoA_dh_M"/>
    <property type="match status" value="1"/>
</dbReference>
<reference evidence="16 17" key="1">
    <citation type="submission" date="2014-03" db="EMBL/GenBank/DDBJ databases">
        <title>The draft genome sequence of Thalassospira alkalitolerans JCM 18968.</title>
        <authorList>
            <person name="Lai Q."/>
            <person name="Shao Z."/>
        </authorList>
    </citation>
    <scope>NUCLEOTIDE SEQUENCE [LARGE SCALE GENOMIC DNA]</scope>
    <source>
        <strain evidence="16 17">JCM 18968</strain>
    </source>
</reference>
<dbReference type="InterPro" id="IPR037069">
    <property type="entry name" value="AcylCoA_DH/ox_N_sf"/>
</dbReference>
<dbReference type="Gene3D" id="2.40.110.10">
    <property type="entry name" value="Butyryl-CoA Dehydrogenase, subunit A, domain 2"/>
    <property type="match status" value="1"/>
</dbReference>
<dbReference type="InterPro" id="IPR013786">
    <property type="entry name" value="AcylCoA_DH/ox_N"/>
</dbReference>
<dbReference type="FunFam" id="1.20.140.10:FF:000004">
    <property type="entry name" value="Acyl-CoA dehydrogenase FadE25"/>
    <property type="match status" value="1"/>
</dbReference>
<evidence type="ECO:0000259" key="15">
    <source>
        <dbReference type="Pfam" id="PF02771"/>
    </source>
</evidence>
<dbReference type="InterPro" id="IPR046373">
    <property type="entry name" value="Acyl-CoA_Oxase/DH_mid-dom_sf"/>
</dbReference>
<proteinExistence type="inferred from homology"/>
<evidence type="ECO:0000256" key="10">
    <source>
        <dbReference type="ARBA" id="ARBA00068311"/>
    </source>
</evidence>
<dbReference type="GO" id="GO:0003995">
    <property type="term" value="F:acyl-CoA dehydrogenase activity"/>
    <property type="evidence" value="ECO:0007669"/>
    <property type="project" value="InterPro"/>
</dbReference>
<dbReference type="PROSITE" id="PS00072">
    <property type="entry name" value="ACYL_COA_DH_1"/>
    <property type="match status" value="1"/>
</dbReference>
<evidence type="ECO:0000259" key="14">
    <source>
        <dbReference type="Pfam" id="PF02770"/>
    </source>
</evidence>
<organism evidence="16 17">
    <name type="scientific">Thalassospira alkalitolerans</name>
    <dbReference type="NCBI Taxonomy" id="1293890"/>
    <lineage>
        <taxon>Bacteria</taxon>
        <taxon>Pseudomonadati</taxon>
        <taxon>Pseudomonadota</taxon>
        <taxon>Alphaproteobacteria</taxon>
        <taxon>Rhodospirillales</taxon>
        <taxon>Thalassospiraceae</taxon>
        <taxon>Thalassospira</taxon>
    </lineage>
</organism>
<gene>
    <name evidence="16" type="ORF">TALK_05450</name>
</gene>
<evidence type="ECO:0000256" key="11">
    <source>
        <dbReference type="ARBA" id="ARBA00075603"/>
    </source>
</evidence>
<comment type="cofactor">
    <cofactor evidence="1 12">
        <name>FAD</name>
        <dbReference type="ChEBI" id="CHEBI:57692"/>
    </cofactor>
</comment>
<dbReference type="PIRSF" id="PIRSF016578">
    <property type="entry name" value="HsaA"/>
    <property type="match status" value="1"/>
</dbReference>
<dbReference type="FunFam" id="1.10.540.10:FF:000002">
    <property type="entry name" value="Acyl-CoA dehydrogenase FadE19"/>
    <property type="match status" value="1"/>
</dbReference>
<dbReference type="SUPFAM" id="SSF56645">
    <property type="entry name" value="Acyl-CoA dehydrogenase NM domain-like"/>
    <property type="match status" value="1"/>
</dbReference>
<evidence type="ECO:0000256" key="4">
    <source>
        <dbReference type="ARBA" id="ARBA00022827"/>
    </source>
</evidence>
<dbReference type="RefSeq" id="WP_085616697.1">
    <property type="nucleotide sequence ID" value="NZ_CAXBPE010000011.1"/>
</dbReference>
<name>A0A1Y2LDJ0_9PROT</name>
<dbReference type="PANTHER" id="PTHR43884">
    <property type="entry name" value="ACYL-COA DEHYDROGENASE"/>
    <property type="match status" value="1"/>
</dbReference>
<evidence type="ECO:0000256" key="5">
    <source>
        <dbReference type="ARBA" id="ARBA00023002"/>
    </source>
</evidence>
<evidence type="ECO:0000256" key="6">
    <source>
        <dbReference type="ARBA" id="ARBA00052938"/>
    </source>
</evidence>
<sequence length="377" mass="40807">MRLEDHQEMVRDTAREFAENELKPHAAKWDTHHTFPAEAIAGLGELGFLGMLVPDEYGGAGMDHVAYALALEEIAAGDGATSTIMSVHNSVGCMPILKFGTEDQKQKYLVPMARGEKIGAFCLTEPQAGSDASALRTRAVRDGDHWIINGAKQFITSGSEGDIAIVFAVTDPKAGKRGISAFIVPTDTPGYVVSRIEEKLGQNASDTCQITFVECRVPVENMLGAEGQGYKIALANLEGGRIGIASQSVGMARAAFEAARDYANERETFGKKIIDHQAVAFRLADMATKIDAARLLVHRAAALRDDGKPCLTEACMAKLYASEMAEEVCSAAIQIHGGYGYLKDFPVERIYRDVRVCQIYEGTSDIQRMVIARALAD</sequence>
<evidence type="ECO:0000259" key="13">
    <source>
        <dbReference type="Pfam" id="PF00441"/>
    </source>
</evidence>
<feature type="domain" description="Acyl-CoA oxidase/dehydrogenase middle" evidence="14">
    <location>
        <begin position="120"/>
        <end position="213"/>
    </location>
</feature>
<keyword evidence="4 12" id="KW-0274">FAD</keyword>
<protein>
    <recommendedName>
        <fullName evidence="10">3-sulfinopropanoyl-CoA desulfinase</fullName>
        <ecNumber evidence="7">1.3.8.11</ecNumber>
        <ecNumber evidence="8">3.13.1.4</ecNumber>
    </recommendedName>
    <alternativeName>
        <fullName evidence="11">3-sulfinopropionyl coenzyme A desulfinase</fullName>
    </alternativeName>
    <alternativeName>
        <fullName evidence="9">Cyclohexane-1-carbonyl-CoA dehydrogenase</fullName>
    </alternativeName>
</protein>
<feature type="domain" description="Acyl-CoA dehydrogenase/oxidase C-terminal" evidence="13">
    <location>
        <begin position="227"/>
        <end position="375"/>
    </location>
</feature>
<dbReference type="GO" id="GO:0050660">
    <property type="term" value="F:flavin adenine dinucleotide binding"/>
    <property type="evidence" value="ECO:0007669"/>
    <property type="project" value="InterPro"/>
</dbReference>
<dbReference type="CDD" id="cd01158">
    <property type="entry name" value="SCAD_SBCAD"/>
    <property type="match status" value="1"/>
</dbReference>
<evidence type="ECO:0000256" key="1">
    <source>
        <dbReference type="ARBA" id="ARBA00001974"/>
    </source>
</evidence>
<keyword evidence="17" id="KW-1185">Reference proteome</keyword>
<accession>A0A1Y2LDJ0</accession>
<comment type="caution">
    <text evidence="16">The sequence shown here is derived from an EMBL/GenBank/DDBJ whole genome shotgun (WGS) entry which is preliminary data.</text>
</comment>
<evidence type="ECO:0000313" key="17">
    <source>
        <dbReference type="Proteomes" id="UP000193396"/>
    </source>
</evidence>
<dbReference type="Pfam" id="PF00441">
    <property type="entry name" value="Acyl-CoA_dh_1"/>
    <property type="match status" value="1"/>
</dbReference>
<dbReference type="InterPro" id="IPR009075">
    <property type="entry name" value="AcylCo_DH/oxidase_C"/>
</dbReference>
<dbReference type="PROSITE" id="PS00073">
    <property type="entry name" value="ACYL_COA_DH_2"/>
    <property type="match status" value="1"/>
</dbReference>
<feature type="domain" description="Acyl-CoA dehydrogenase/oxidase N-terminal" evidence="15">
    <location>
        <begin position="5"/>
        <end position="116"/>
    </location>
</feature>
<dbReference type="AlphaFoldDB" id="A0A1Y2LDJ0"/>
<dbReference type="EC" id="3.13.1.4" evidence="8"/>
<dbReference type="InterPro" id="IPR006091">
    <property type="entry name" value="Acyl-CoA_Oxase/DH_mid-dom"/>
</dbReference>
<evidence type="ECO:0000256" key="12">
    <source>
        <dbReference type="RuleBase" id="RU362125"/>
    </source>
</evidence>
<dbReference type="EMBL" id="JFKB01000003">
    <property type="protein sequence ID" value="OSQ49057.1"/>
    <property type="molecule type" value="Genomic_DNA"/>
</dbReference>
<dbReference type="OrthoDB" id="5510711at2"/>
<dbReference type="Proteomes" id="UP000193396">
    <property type="component" value="Unassembled WGS sequence"/>
</dbReference>
<dbReference type="FunFam" id="2.40.110.10:FF:000009">
    <property type="entry name" value="Acyl-CoA dehydrogenase"/>
    <property type="match status" value="1"/>
</dbReference>
<dbReference type="InterPro" id="IPR036250">
    <property type="entry name" value="AcylCo_DH-like_C"/>
</dbReference>
<evidence type="ECO:0000256" key="9">
    <source>
        <dbReference type="ARBA" id="ARBA00067292"/>
    </source>
</evidence>
<dbReference type="InterPro" id="IPR009100">
    <property type="entry name" value="AcylCoA_DH/oxidase_NM_dom_sf"/>
</dbReference>
<comment type="catalytic activity">
    <reaction evidence="6">
        <text>3-sulfinopropanoyl-CoA + H2O = propanoyl-CoA + sulfite + H(+)</text>
        <dbReference type="Rhea" id="RHEA:41624"/>
        <dbReference type="ChEBI" id="CHEBI:15377"/>
        <dbReference type="ChEBI" id="CHEBI:15378"/>
        <dbReference type="ChEBI" id="CHEBI:17359"/>
        <dbReference type="ChEBI" id="CHEBI:57392"/>
        <dbReference type="ChEBI" id="CHEBI:78349"/>
        <dbReference type="EC" id="3.13.1.4"/>
    </reaction>
    <physiologicalReaction direction="left-to-right" evidence="6">
        <dbReference type="Rhea" id="RHEA:41625"/>
    </physiologicalReaction>
</comment>
<evidence type="ECO:0000256" key="8">
    <source>
        <dbReference type="ARBA" id="ARBA00066461"/>
    </source>
</evidence>
<dbReference type="Pfam" id="PF02771">
    <property type="entry name" value="Acyl-CoA_dh_N"/>
    <property type="match status" value="1"/>
</dbReference>
<dbReference type="EC" id="1.3.8.11" evidence="7"/>
<evidence type="ECO:0000256" key="3">
    <source>
        <dbReference type="ARBA" id="ARBA00022630"/>
    </source>
</evidence>
<dbReference type="SUPFAM" id="SSF47203">
    <property type="entry name" value="Acyl-CoA dehydrogenase C-terminal domain-like"/>
    <property type="match status" value="1"/>
</dbReference>
<dbReference type="PANTHER" id="PTHR43884:SF12">
    <property type="entry name" value="ISOVALERYL-COA DEHYDROGENASE, MITOCHONDRIAL-RELATED"/>
    <property type="match status" value="1"/>
</dbReference>
<dbReference type="STRING" id="1293890.TALK_05450"/>
<evidence type="ECO:0000313" key="16">
    <source>
        <dbReference type="EMBL" id="OSQ49057.1"/>
    </source>
</evidence>
<dbReference type="Gene3D" id="1.20.140.10">
    <property type="entry name" value="Butyryl-CoA Dehydrogenase, subunit A, domain 3"/>
    <property type="match status" value="1"/>
</dbReference>
<dbReference type="Gene3D" id="1.10.540.10">
    <property type="entry name" value="Acyl-CoA dehydrogenase/oxidase, N-terminal domain"/>
    <property type="match status" value="1"/>
</dbReference>
<comment type="similarity">
    <text evidence="2 12">Belongs to the acyl-CoA dehydrogenase family.</text>
</comment>